<dbReference type="Pfam" id="PF14424">
    <property type="entry name" value="Toxin-deaminase"/>
    <property type="match status" value="1"/>
</dbReference>
<proteinExistence type="predicted"/>
<reference evidence="1 2" key="1">
    <citation type="submission" date="2017-09" db="EMBL/GenBank/DDBJ databases">
        <title>Large-scale bioinformatics analysis of Bacillus genomes uncovers conserved roles of natural products in bacterial physiology.</title>
        <authorList>
            <consortium name="Agbiome Team Llc"/>
            <person name="Bleich R.M."/>
            <person name="Grubbs K.J."/>
            <person name="Santa Maria K.C."/>
            <person name="Allen S.E."/>
            <person name="Farag S."/>
            <person name="Shank E.A."/>
            <person name="Bowers A."/>
        </authorList>
    </citation>
    <scope>NUCLEOTIDE SEQUENCE [LARGE SCALE GENOMIC DNA]</scope>
    <source>
        <strain evidence="1 2">AFS044250</strain>
    </source>
</reference>
<dbReference type="Proteomes" id="UP000225997">
    <property type="component" value="Unassembled WGS sequence"/>
</dbReference>
<accession>A0A2C4PXC6</accession>
<name>A0A2C4PXC6_9BACI</name>
<protein>
    <submittedName>
        <fullName evidence="1">Uncharacterized protein</fullName>
    </submittedName>
</protein>
<dbReference type="InterPro" id="IPR032721">
    <property type="entry name" value="Toxin-deaminase"/>
</dbReference>
<gene>
    <name evidence="1" type="ORF">COF40_25275</name>
</gene>
<organism evidence="1 2">
    <name type="scientific">Bacillus toyonensis</name>
    <dbReference type="NCBI Taxonomy" id="155322"/>
    <lineage>
        <taxon>Bacteria</taxon>
        <taxon>Bacillati</taxon>
        <taxon>Bacillota</taxon>
        <taxon>Bacilli</taxon>
        <taxon>Bacillales</taxon>
        <taxon>Bacillaceae</taxon>
        <taxon>Bacillus</taxon>
        <taxon>Bacillus cereus group</taxon>
    </lineage>
</organism>
<dbReference type="EMBL" id="NUSQ01000151">
    <property type="protein sequence ID" value="PHD63344.1"/>
    <property type="molecule type" value="Genomic_DNA"/>
</dbReference>
<sequence>MNVQKYNEGDPVINEIINDYKTRLQKLSQDPNISEIDKYHYARAKDGGNFACAYYKINNEAKMYIAHSGFNNENKFKYLEMFKDKYTIGYRPELIGRTNAFGTKTLNDICSEDSEKWNRWDDTESKILEQIAFEIKEEFQHDIVLWTKRYPCPSCRCVIIEFEKRYKVNITVYYENRYDNNPCDKGGGCNDN</sequence>
<dbReference type="RefSeq" id="WP_100062240.1">
    <property type="nucleotide sequence ID" value="NZ_NUSQ01000151.1"/>
</dbReference>
<dbReference type="AlphaFoldDB" id="A0A2C4PXC6"/>
<comment type="caution">
    <text evidence="1">The sequence shown here is derived from an EMBL/GenBank/DDBJ whole genome shotgun (WGS) entry which is preliminary data.</text>
</comment>
<evidence type="ECO:0000313" key="2">
    <source>
        <dbReference type="Proteomes" id="UP000225997"/>
    </source>
</evidence>
<evidence type="ECO:0000313" key="1">
    <source>
        <dbReference type="EMBL" id="PHD63344.1"/>
    </source>
</evidence>